<dbReference type="AlphaFoldDB" id="A0A9D4NVJ2"/>
<dbReference type="PANTHER" id="PTHR21255">
    <property type="entry name" value="T-COMPLEX-ASSOCIATED-TESTIS-EXPRESSED 1/ DYNEIN LIGHT CHAIN"/>
    <property type="match status" value="1"/>
</dbReference>
<feature type="domain" description="DUF4604" evidence="3">
    <location>
        <begin position="6"/>
        <end position="122"/>
    </location>
</feature>
<gene>
    <name evidence="4" type="ORF">HUG17_2945</name>
</gene>
<evidence type="ECO:0000313" key="4">
    <source>
        <dbReference type="EMBL" id="KAH7638912.1"/>
    </source>
</evidence>
<protein>
    <recommendedName>
        <fullName evidence="3">DUF4604 domain-containing protein</fullName>
    </recommendedName>
</protein>
<organism evidence="4">
    <name type="scientific">Dermatophagoides farinae</name>
    <name type="common">American house dust mite</name>
    <dbReference type="NCBI Taxonomy" id="6954"/>
    <lineage>
        <taxon>Eukaryota</taxon>
        <taxon>Metazoa</taxon>
        <taxon>Ecdysozoa</taxon>
        <taxon>Arthropoda</taxon>
        <taxon>Chelicerata</taxon>
        <taxon>Arachnida</taxon>
        <taxon>Acari</taxon>
        <taxon>Acariformes</taxon>
        <taxon>Sarcoptiformes</taxon>
        <taxon>Astigmata</taxon>
        <taxon>Psoroptidia</taxon>
        <taxon>Analgoidea</taxon>
        <taxon>Pyroglyphidae</taxon>
        <taxon>Dermatophagoidinae</taxon>
        <taxon>Dermatophagoides</taxon>
    </lineage>
</organism>
<comment type="caution">
    <text evidence="4">The sequence shown here is derived from an EMBL/GenBank/DDBJ whole genome shotgun (WGS) entry which is preliminary data.</text>
</comment>
<accession>A0A9D4NVJ2</accession>
<reference evidence="4" key="2">
    <citation type="journal article" date="2021" name="World Allergy Organ. J.">
        <title>Chromosome-level assembly of Dermatophagoides farinae genome and transcriptome reveals two novel allergens Der f 37 and Der f 39.</title>
        <authorList>
            <person name="Chen J."/>
            <person name="Cai Z."/>
            <person name="Fan D."/>
            <person name="Hu J."/>
            <person name="Hou Y."/>
            <person name="He Y."/>
            <person name="Zhang Z."/>
            <person name="Zhao Z."/>
            <person name="Gao P."/>
            <person name="Hu W."/>
            <person name="Sun J."/>
            <person name="Li J."/>
            <person name="Ji K."/>
        </authorList>
    </citation>
    <scope>NUCLEOTIDE SEQUENCE</scope>
    <source>
        <strain evidence="4">JKM2019</strain>
    </source>
</reference>
<proteinExistence type="inferred from homology"/>
<dbReference type="EMBL" id="SDOV01000007">
    <property type="protein sequence ID" value="KAH7638912.1"/>
    <property type="molecule type" value="Genomic_DNA"/>
</dbReference>
<dbReference type="GO" id="GO:0007018">
    <property type="term" value="P:microtubule-based movement"/>
    <property type="evidence" value="ECO:0007669"/>
    <property type="project" value="TreeGrafter"/>
</dbReference>
<dbReference type="GO" id="GO:0005737">
    <property type="term" value="C:cytoplasm"/>
    <property type="evidence" value="ECO:0007669"/>
    <property type="project" value="TreeGrafter"/>
</dbReference>
<dbReference type="CDD" id="cd21455">
    <property type="entry name" value="DLC-like_DYNLT1_DYNLT3"/>
    <property type="match status" value="1"/>
</dbReference>
<dbReference type="InterPro" id="IPR005334">
    <property type="entry name" value="Tctex-1-like"/>
</dbReference>
<sequence>MAQRKRNIEFSRPEEPSFLKKMKNQMGIQKDFVTIDTKKEKLNKQDLEYRDEEPVYVVDESSGISEKELEMFKAKTKQEKDYQKDNESFEQRIIFKKPDKSNTNDDDQSGSSSTTTFQTTKKTKNFSRSNLETFVKKNQETMPEAIINNDEINSMAKNVIETIISMNEPYKHSDVAGWNDSICEQIVQRLMQMNGNQYKYIVSCSIVQKNGAGISATARCYWNQTNDQYFNIRWENKHLYCIVHLFIVSL</sequence>
<dbReference type="Pfam" id="PF15377">
    <property type="entry name" value="DUF4604"/>
    <property type="match status" value="1"/>
</dbReference>
<comment type="similarity">
    <text evidence="1">Belongs to the dynein light chain Tctex-type family.</text>
</comment>
<dbReference type="PANTHER" id="PTHR21255:SF4">
    <property type="entry name" value="DYNEIN LIGHT CHAIN TCTEX-TYPE"/>
    <property type="match status" value="1"/>
</dbReference>
<dbReference type="GO" id="GO:0005868">
    <property type="term" value="C:cytoplasmic dynein complex"/>
    <property type="evidence" value="ECO:0007669"/>
    <property type="project" value="TreeGrafter"/>
</dbReference>
<name>A0A9D4NVJ2_DERFA</name>
<evidence type="ECO:0000256" key="2">
    <source>
        <dbReference type="SAM" id="MobiDB-lite"/>
    </source>
</evidence>
<feature type="region of interest" description="Disordered" evidence="2">
    <location>
        <begin position="94"/>
        <end position="122"/>
    </location>
</feature>
<reference evidence="4" key="1">
    <citation type="submission" date="2020-06" db="EMBL/GenBank/DDBJ databases">
        <authorList>
            <person name="Ji K."/>
            <person name="Li J."/>
        </authorList>
    </citation>
    <scope>NUCLEOTIDE SEQUENCE</scope>
    <source>
        <strain evidence="4">JKM2019</strain>
        <tissue evidence="4">Whole body</tissue>
    </source>
</reference>
<dbReference type="Pfam" id="PF03645">
    <property type="entry name" value="Tctex-1"/>
    <property type="match status" value="1"/>
</dbReference>
<evidence type="ECO:0000256" key="1">
    <source>
        <dbReference type="ARBA" id="ARBA00005361"/>
    </source>
</evidence>
<evidence type="ECO:0000259" key="3">
    <source>
        <dbReference type="Pfam" id="PF15377"/>
    </source>
</evidence>
<dbReference type="InterPro" id="IPR027911">
    <property type="entry name" value="DUF4604"/>
</dbReference>
<dbReference type="GO" id="GO:0045505">
    <property type="term" value="F:dynein intermediate chain binding"/>
    <property type="evidence" value="ECO:0007669"/>
    <property type="project" value="TreeGrafter"/>
</dbReference>
<dbReference type="InterPro" id="IPR038586">
    <property type="entry name" value="Tctex-1-like_sf"/>
</dbReference>
<dbReference type="Gene3D" id="3.30.1140.40">
    <property type="entry name" value="Tctex-1"/>
    <property type="match status" value="1"/>
</dbReference>
<dbReference type="Proteomes" id="UP000828236">
    <property type="component" value="Unassembled WGS sequence"/>
</dbReference>
<feature type="compositionally biased region" description="Low complexity" evidence="2">
    <location>
        <begin position="109"/>
        <end position="120"/>
    </location>
</feature>